<evidence type="ECO:0000313" key="4">
    <source>
        <dbReference type="Proteomes" id="UP000000248"/>
    </source>
</evidence>
<dbReference type="PRINTS" id="PR00071">
    <property type="entry name" value="HMGCOARDTASE"/>
</dbReference>
<dbReference type="Gene3D" id="3.30.70.420">
    <property type="entry name" value="Hydroxymethylglutaryl-CoA reductase, class I/II, NAD/NADP-binding domain"/>
    <property type="match status" value="1"/>
</dbReference>
<dbReference type="InterPro" id="IPR009023">
    <property type="entry name" value="HMG_CoA_Rdtase_NAD(P)-bd_sf"/>
</dbReference>
<dbReference type="KEGG" id="dno:DNO_0797"/>
<evidence type="ECO:0000313" key="3">
    <source>
        <dbReference type="EMBL" id="ABQ13637.1"/>
    </source>
</evidence>
<dbReference type="GO" id="GO:0004420">
    <property type="term" value="F:hydroxymethylglutaryl-CoA reductase (NADPH) activity"/>
    <property type="evidence" value="ECO:0007669"/>
    <property type="project" value="UniProtKB-EC"/>
</dbReference>
<comment type="similarity">
    <text evidence="1">Belongs to the HMG-CoA reductase family.</text>
</comment>
<dbReference type="Proteomes" id="UP000000248">
    <property type="component" value="Chromosome"/>
</dbReference>
<sequence length="350" mass="37963">MVDFYPHATPIPTHWIGPVSISGNVIEEESCSIPLATYESPLWASCNRGAKISRLAENGIRVTITHEMMTRSILVYTDNAASTFAVLRSIYAQKEILKNVVRDTSRFAQLIDIHDEIVGNLLFLRFSFQTGDAAGHNMVTKAADALLHYLLEHYPQLHYGSVSGNYCTDKKASAVNGILGRGKHAIAEILIPDAICARHLRSSAEKISTLNLQKNLIGSTLAGSIRSANAHFANMLLAFYLATGQDAANIIEGSQGMVHCENRAGDLYFSCTLPNLIIGSVGNGKNADFAVVNDHLEKMGCRAERSTGENARRLAALCAAVVLCGELSLLAAQTNLGELMRAHLVLERKS</sequence>
<dbReference type="STRING" id="246195.DNO_0797"/>
<dbReference type="EMBL" id="CP000513">
    <property type="protein sequence ID" value="ABQ13637.1"/>
    <property type="molecule type" value="Genomic_DNA"/>
</dbReference>
<protein>
    <submittedName>
        <fullName evidence="3">Hydroxymethylglutaryl-coenzyme A reductase</fullName>
        <ecNumber evidence="3">1.1.1.34</ecNumber>
    </submittedName>
</protein>
<dbReference type="GO" id="GO:0015936">
    <property type="term" value="P:coenzyme A metabolic process"/>
    <property type="evidence" value="ECO:0007669"/>
    <property type="project" value="InterPro"/>
</dbReference>
<gene>
    <name evidence="3" type="ordered locus">DNO_0797</name>
</gene>
<dbReference type="PANTHER" id="PTHR10572:SF24">
    <property type="entry name" value="3-HYDROXY-3-METHYLGLUTARYL-COENZYME A REDUCTASE"/>
    <property type="match status" value="1"/>
</dbReference>
<dbReference type="InterPro" id="IPR009029">
    <property type="entry name" value="HMG_CoA_Rdtase_sub-bd_dom_sf"/>
</dbReference>
<dbReference type="Pfam" id="PF00368">
    <property type="entry name" value="HMG-CoA_red"/>
    <property type="match status" value="1"/>
</dbReference>
<evidence type="ECO:0000256" key="1">
    <source>
        <dbReference type="ARBA" id="ARBA00007661"/>
    </source>
</evidence>
<dbReference type="Gene3D" id="3.90.770.10">
    <property type="entry name" value="3-hydroxy-3-methylglutaryl-coenzyme A Reductase, Chain A, domain 2"/>
    <property type="match status" value="1"/>
</dbReference>
<keyword evidence="4" id="KW-1185">Reference proteome</keyword>
<organism evidence="3 4">
    <name type="scientific">Dichelobacter nodosus (strain VCS1703A)</name>
    <dbReference type="NCBI Taxonomy" id="246195"/>
    <lineage>
        <taxon>Bacteria</taxon>
        <taxon>Pseudomonadati</taxon>
        <taxon>Pseudomonadota</taxon>
        <taxon>Gammaproteobacteria</taxon>
        <taxon>Cardiobacteriales</taxon>
        <taxon>Cardiobacteriaceae</taxon>
        <taxon>Dichelobacter</taxon>
    </lineage>
</organism>
<name>A5EUV2_DICNV</name>
<accession>A5EUV2</accession>
<dbReference type="SUPFAM" id="SSF55035">
    <property type="entry name" value="NAD-binding domain of HMG-CoA reductase"/>
    <property type="match status" value="1"/>
</dbReference>
<dbReference type="InterPro" id="IPR002202">
    <property type="entry name" value="HMG_CoA_Rdtase"/>
</dbReference>
<proteinExistence type="inferred from homology"/>
<dbReference type="RefSeq" id="WP_012031121.1">
    <property type="nucleotide sequence ID" value="NC_009446.1"/>
</dbReference>
<dbReference type="InterPro" id="IPR023074">
    <property type="entry name" value="HMG_CoA_Rdtase_cat_sf"/>
</dbReference>
<dbReference type="AlphaFoldDB" id="A5EUV2"/>
<keyword evidence="2 3" id="KW-0560">Oxidoreductase</keyword>
<dbReference type="OrthoDB" id="9794902at2"/>
<evidence type="ECO:0000256" key="2">
    <source>
        <dbReference type="ARBA" id="ARBA00023002"/>
    </source>
</evidence>
<dbReference type="PANTHER" id="PTHR10572">
    <property type="entry name" value="3-HYDROXY-3-METHYLGLUTARYL-COENZYME A REDUCTASE"/>
    <property type="match status" value="1"/>
</dbReference>
<dbReference type="PROSITE" id="PS50065">
    <property type="entry name" value="HMG_COA_REDUCTASE_4"/>
    <property type="match status" value="1"/>
</dbReference>
<dbReference type="eggNOG" id="COG1257">
    <property type="taxonomic scope" value="Bacteria"/>
</dbReference>
<dbReference type="HOGENOM" id="CLU_001734_2_2_6"/>
<dbReference type="SUPFAM" id="SSF56542">
    <property type="entry name" value="Substrate-binding domain of HMG-CoA reductase"/>
    <property type="match status" value="1"/>
</dbReference>
<dbReference type="EC" id="1.1.1.34" evidence="3"/>
<reference evidence="3 4" key="1">
    <citation type="journal article" date="2007" name="Nat. Biotechnol.">
        <title>Genome sequence and identification of candidate vaccine antigens from the animal pathogen Dichelobacter nodosus.</title>
        <authorList>
            <person name="Myers G.S."/>
            <person name="Parker D."/>
            <person name="Al-Hasani K."/>
            <person name="Kennan R.M."/>
            <person name="Seemann T."/>
            <person name="Ren Q."/>
            <person name="Badger J.H."/>
            <person name="Selengut J.D."/>
            <person name="Deboy R.T."/>
            <person name="Tettelin H."/>
            <person name="Boyce J.D."/>
            <person name="McCarl V.P."/>
            <person name="Han X."/>
            <person name="Nelson W.C."/>
            <person name="Madupu R."/>
            <person name="Mohamoud Y."/>
            <person name="Holley T."/>
            <person name="Fedorova N."/>
            <person name="Khouri H."/>
            <person name="Bottomley S.P."/>
            <person name="Whittington R.J."/>
            <person name="Adler B."/>
            <person name="Songer J.G."/>
            <person name="Rood J.I."/>
            <person name="Paulsen I.T."/>
        </authorList>
    </citation>
    <scope>NUCLEOTIDE SEQUENCE [LARGE SCALE GENOMIC DNA]</scope>
    <source>
        <strain evidence="3 4">VCS1703A</strain>
    </source>
</reference>